<dbReference type="GeneID" id="100892659"/>
<dbReference type="GO" id="GO:0003676">
    <property type="term" value="F:nucleic acid binding"/>
    <property type="evidence" value="ECO:0007669"/>
    <property type="project" value="InterPro"/>
</dbReference>
<evidence type="ECO:0000256" key="1">
    <source>
        <dbReference type="PROSITE-ProRule" id="PRU00047"/>
    </source>
</evidence>
<keyword evidence="1" id="KW-0479">Metal-binding</keyword>
<dbReference type="InterPro" id="IPR001878">
    <property type="entry name" value="Znf_CCHC"/>
</dbReference>
<dbReference type="EnsemblMetazoa" id="XM_003728172">
    <property type="protein sequence ID" value="XP_003728220"/>
    <property type="gene ID" value="LOC100892659"/>
</dbReference>
<dbReference type="PANTHER" id="PTHR47331">
    <property type="entry name" value="PHD-TYPE DOMAIN-CONTAINING PROTEIN"/>
    <property type="match status" value="1"/>
</dbReference>
<feature type="compositionally biased region" description="Polar residues" evidence="2">
    <location>
        <begin position="160"/>
        <end position="170"/>
    </location>
</feature>
<protein>
    <submittedName>
        <fullName evidence="5">Uncharacterized protein</fullName>
    </submittedName>
</protein>
<feature type="region of interest" description="Disordered" evidence="2">
    <location>
        <begin position="1"/>
        <end position="55"/>
    </location>
</feature>
<dbReference type="CDD" id="cd01644">
    <property type="entry name" value="RT_pepA17"/>
    <property type="match status" value="1"/>
</dbReference>
<dbReference type="InterPro" id="IPR043502">
    <property type="entry name" value="DNA/RNA_pol_sf"/>
</dbReference>
<accession>A0A7M7GJR7</accession>
<dbReference type="InterPro" id="IPR040676">
    <property type="entry name" value="DUF5641"/>
</dbReference>
<reference evidence="6" key="1">
    <citation type="submission" date="2015-02" db="EMBL/GenBank/DDBJ databases">
        <title>Genome sequencing for Strongylocentrotus purpuratus.</title>
        <authorList>
            <person name="Murali S."/>
            <person name="Liu Y."/>
            <person name="Vee V."/>
            <person name="English A."/>
            <person name="Wang M."/>
            <person name="Skinner E."/>
            <person name="Han Y."/>
            <person name="Muzny D.M."/>
            <person name="Worley K.C."/>
            <person name="Gibbs R.A."/>
        </authorList>
    </citation>
    <scope>NUCLEOTIDE SEQUENCE</scope>
</reference>
<evidence type="ECO:0000313" key="6">
    <source>
        <dbReference type="Proteomes" id="UP000007110"/>
    </source>
</evidence>
<organism evidence="5 6">
    <name type="scientific">Strongylocentrotus purpuratus</name>
    <name type="common">Purple sea urchin</name>
    <dbReference type="NCBI Taxonomy" id="7668"/>
    <lineage>
        <taxon>Eukaryota</taxon>
        <taxon>Metazoa</taxon>
        <taxon>Echinodermata</taxon>
        <taxon>Eleutherozoa</taxon>
        <taxon>Echinozoa</taxon>
        <taxon>Echinoidea</taxon>
        <taxon>Euechinoidea</taxon>
        <taxon>Echinacea</taxon>
        <taxon>Camarodonta</taxon>
        <taxon>Echinidea</taxon>
        <taxon>Strongylocentrotidae</taxon>
        <taxon>Strongylocentrotus</taxon>
    </lineage>
</organism>
<feature type="region of interest" description="Disordered" evidence="2">
    <location>
        <begin position="1319"/>
        <end position="1339"/>
    </location>
</feature>
<dbReference type="Pfam" id="PF17921">
    <property type="entry name" value="Integrase_H2C2"/>
    <property type="match status" value="1"/>
</dbReference>
<dbReference type="InterPro" id="IPR036397">
    <property type="entry name" value="RNaseH_sf"/>
</dbReference>
<dbReference type="Pfam" id="PF18701">
    <property type="entry name" value="DUF5641"/>
    <property type="match status" value="1"/>
</dbReference>
<evidence type="ECO:0000313" key="5">
    <source>
        <dbReference type="EnsemblMetazoa" id="XP_003728220"/>
    </source>
</evidence>
<dbReference type="GO" id="GO:0015074">
    <property type="term" value="P:DNA integration"/>
    <property type="evidence" value="ECO:0007669"/>
    <property type="project" value="InterPro"/>
</dbReference>
<dbReference type="GO" id="GO:0008270">
    <property type="term" value="F:zinc ion binding"/>
    <property type="evidence" value="ECO:0007669"/>
    <property type="project" value="UniProtKB-KW"/>
</dbReference>
<dbReference type="InterPro" id="IPR041588">
    <property type="entry name" value="Integrase_H2C2"/>
</dbReference>
<feature type="region of interest" description="Disordered" evidence="2">
    <location>
        <begin position="147"/>
        <end position="173"/>
    </location>
</feature>
<dbReference type="Pfam" id="PF05380">
    <property type="entry name" value="Peptidase_A17"/>
    <property type="match status" value="1"/>
</dbReference>
<sequence length="1860" mass="210450">MSVVEPKTLPDVNPEDSVSQCGSIVKSAGSASSSSSSRLRAKAMARSAALTAEAEGLRRQQELDIEMLKLKQKKIQMELQTKLDIAKAEEYVYSSLYEEESSSHVSRHNKGSVITSVSQHKAGHQVQGEAPSIGQELKDNIPSPIQSDLNASKPAGNEGQMLSHTQQRVNPPTIHGPKDLDSTIAYPVHEDSAQTKSLSNTSLHMNNQLEIQVQQQRLLEAISLSSAEVMKFDGNPLHYHEFVTSFDNLIGGSSLQEGTKLMKLFQCCTDQVKTIIKSCLMVEPSLGYRRARKLLSERYGSKFKIGEAWISKVVNGPAIRPNDIKGLQSYADELKICEETLSALDLMQEIGGQRELVKMVERLPYFLRSRWLKMVKGIRHRGRSPDLSDLVQLVLEAAEEVNDPVFGGLFDDRKKEAQGSKGAVSRGGRSFSSHGINVGQNDEEVKQCVVCSEEHDLFSCNQFKELKVEERFKLARDYRLCYNCLKAGHQSHKCFLNRTCSVKGCNRKHTRFLHFPTERVVQKDSDTAEPPVDVQTSFAESTSAATNVKIALPIVPVEVRAVDGSLTVHTFALLDSGSTSSFCTEKLAEKLGAKGKRKILSISTLEKSSSFIECKAVGLKIRNPSTHEELELPCVYTKKEINVSSNNVATTTDVQNWEHLKDLEFPTTSHEVELLIGQDTPEALQPLEVRFGPPREVYAVRTVLGWTLNGPVNQQQHPSNQPSSHFIAQDMVLDEQVTKFWKMEGMEHLADNSKGMSVEDKRALQVWRDSIQEVDGHYQLSIPFRERKSCLPNNRHLAEQRLQSLKRRLVRDGKLHAKYADVMTQLLDKKYAEEVPQDCKPDSGNVWYLPHHPVMTDKKPDKVRIVFDCASKCQGVSLNDVVLQGPDLTNNLLGVLVRFRQQPVALMADIEGMFHQVRVPLTERDVMRFLWWPGGDLERQPKMYRMCVHLFGGTWSPSCCNFALHQTAADHPDAFTPEAGRAIHRSFYVDDCLVSVNNEENAVRLAASLKEGLTKGGFNLTKWLSNRPRVLESVPKEDRSKNAKGLDLTHDALPVERALGITWDVEMDSFLYKFTPRDKPRTRRGLLSVISSVYDPLGYASPFVLKAKMILQELTRMNLGWDDKIPDAERRQWDEWIDELPKMADFKVNRCIKPHDFGEVTEYELHHFSDASERAYGSASYIVMKNGDGLAHSSLLVAKSHLTPIKRVTIPRLELMAATLSVKLDSMLRRELELPIVRSVFWTDSTIVLQYIRNEEKRFNTFVANRIAVIRDHSEPSQWHHVDTSSNPADDVSRGIGAEDLKTNIRWLVGPEFICQAESSWPQDPTTTAPIDENDPEVKQKKGIQVFSTEADQSNAVDRLLEHYSSWYRLKKAVAWVLRVRQHLQSKVQGNTCDVKGPLRTGDIAVAEEAVIRYVQRQSYTAEYKVLQHNLTAGGTSPSRIAKSSPLSKLNVKFTGKGLMHVGGRLRNAPLEEQAKHPMILPYNHHVVQLLVRHYHILSGHSGKEYVLSLIRQRYWIVRGRPTVRKVLNECFTCKRQAAAPVGQKMADLPADRVTPGKPPFSHVGVDCFGPFFVKQGRSRLKRYGCIFTCLVIRAVHIEILHTMNTDSFLNALERFISRRGRPELIRCDNGTNFVGAERELREGGKRWNQQKIHANLLQRGIDWRFNTPTASHAGGAWERQIRTTRKVMNGVMKLQVLDDEGLPTLMCKVESIINGRPLTVVSTDMRDPEPLTANHLLLMRPNAELPPGVFDQSDLYSRKRWRQVQHMADVFWKRWMKEYLPTLQQRQKWLDENRNIAVDDVVLIMDDMPRNKWMLGRVIEIYPSKDKLVRSAKVKTVTGALTRPVQKLCLLESVEKSQV</sequence>
<evidence type="ECO:0000259" key="3">
    <source>
        <dbReference type="PROSITE" id="PS50158"/>
    </source>
</evidence>
<name>A0A7M7GJR7_STRPU</name>
<dbReference type="RefSeq" id="XP_003728220.1">
    <property type="nucleotide sequence ID" value="XM_003728172.3"/>
</dbReference>
<keyword evidence="1" id="KW-0862">Zinc</keyword>
<dbReference type="SUPFAM" id="SSF53098">
    <property type="entry name" value="Ribonuclease H-like"/>
    <property type="match status" value="1"/>
</dbReference>
<dbReference type="Gene3D" id="1.10.340.70">
    <property type="match status" value="1"/>
</dbReference>
<dbReference type="PROSITE" id="PS50158">
    <property type="entry name" value="ZF_CCHC"/>
    <property type="match status" value="1"/>
</dbReference>
<dbReference type="InterPro" id="IPR012337">
    <property type="entry name" value="RNaseH-like_sf"/>
</dbReference>
<evidence type="ECO:0000256" key="2">
    <source>
        <dbReference type="SAM" id="MobiDB-lite"/>
    </source>
</evidence>
<proteinExistence type="predicted"/>
<dbReference type="InterPro" id="IPR008042">
    <property type="entry name" value="Retrotrans_Pao"/>
</dbReference>
<feature type="compositionally biased region" description="Polar residues" evidence="2">
    <location>
        <begin position="1319"/>
        <end position="1329"/>
    </location>
</feature>
<dbReference type="Gene3D" id="3.30.420.10">
    <property type="entry name" value="Ribonuclease H-like superfamily/Ribonuclease H"/>
    <property type="match status" value="1"/>
</dbReference>
<feature type="compositionally biased region" description="Low complexity" evidence="2">
    <location>
        <begin position="27"/>
        <end position="49"/>
    </location>
</feature>
<reference evidence="5" key="2">
    <citation type="submission" date="2021-01" db="UniProtKB">
        <authorList>
            <consortium name="EnsemblMetazoa"/>
        </authorList>
    </citation>
    <scope>IDENTIFICATION</scope>
</reference>
<dbReference type="Proteomes" id="UP000007110">
    <property type="component" value="Unassembled WGS sequence"/>
</dbReference>
<feature type="domain" description="CCHC-type" evidence="3">
    <location>
        <begin position="481"/>
        <end position="494"/>
    </location>
</feature>
<dbReference type="InterPro" id="IPR001584">
    <property type="entry name" value="Integrase_cat-core"/>
</dbReference>
<dbReference type="SUPFAM" id="SSF56672">
    <property type="entry name" value="DNA/RNA polymerases"/>
    <property type="match status" value="1"/>
</dbReference>
<dbReference type="PROSITE" id="PS50994">
    <property type="entry name" value="INTEGRASE"/>
    <property type="match status" value="1"/>
</dbReference>
<feature type="domain" description="Integrase catalytic" evidence="4">
    <location>
        <begin position="1556"/>
        <end position="1737"/>
    </location>
</feature>
<dbReference type="OrthoDB" id="8046937at2759"/>
<keyword evidence="6" id="KW-1185">Reference proteome</keyword>
<dbReference type="KEGG" id="spu:100892659"/>
<dbReference type="PANTHER" id="PTHR47331:SF1">
    <property type="entry name" value="GAG-LIKE PROTEIN"/>
    <property type="match status" value="1"/>
</dbReference>
<dbReference type="InParanoid" id="A0A7M7GJR7"/>
<keyword evidence="1" id="KW-0863">Zinc-finger</keyword>
<evidence type="ECO:0000259" key="4">
    <source>
        <dbReference type="PROSITE" id="PS50994"/>
    </source>
</evidence>